<comment type="caution">
    <text evidence="2">The sequence shown here is derived from an EMBL/GenBank/DDBJ whole genome shotgun (WGS) entry which is preliminary data.</text>
</comment>
<accession>A0ABT3FT39</accession>
<name>A0ABT3FT39_9BACT</name>
<evidence type="ECO:0000313" key="3">
    <source>
        <dbReference type="Proteomes" id="UP001207930"/>
    </source>
</evidence>
<organism evidence="2 3">
    <name type="scientific">Luteolibacter flavescens</name>
    <dbReference type="NCBI Taxonomy" id="1859460"/>
    <lineage>
        <taxon>Bacteria</taxon>
        <taxon>Pseudomonadati</taxon>
        <taxon>Verrucomicrobiota</taxon>
        <taxon>Verrucomicrobiia</taxon>
        <taxon>Verrucomicrobiales</taxon>
        <taxon>Verrucomicrobiaceae</taxon>
        <taxon>Luteolibacter</taxon>
    </lineage>
</organism>
<comment type="similarity">
    <text evidence="1">Belongs to the outer membrane factor (OMF) (TC 1.B.17) family.</text>
</comment>
<dbReference type="PANTHER" id="PTHR30203">
    <property type="entry name" value="OUTER MEMBRANE CATION EFFLUX PROTEIN"/>
    <property type="match status" value="1"/>
</dbReference>
<dbReference type="RefSeq" id="WP_264502706.1">
    <property type="nucleotide sequence ID" value="NZ_JAPDDS010000012.1"/>
</dbReference>
<protein>
    <submittedName>
        <fullName evidence="2">TolC family protein</fullName>
    </submittedName>
</protein>
<proteinExistence type="inferred from homology"/>
<dbReference type="Pfam" id="PF02321">
    <property type="entry name" value="OEP"/>
    <property type="match status" value="1"/>
</dbReference>
<dbReference type="SUPFAM" id="SSF56954">
    <property type="entry name" value="Outer membrane efflux proteins (OEP)"/>
    <property type="match status" value="1"/>
</dbReference>
<evidence type="ECO:0000313" key="2">
    <source>
        <dbReference type="EMBL" id="MCW1886751.1"/>
    </source>
</evidence>
<sequence length="408" mass="44659">MHSLFSRALVALVITVSAVRAEPGVVVSLASVGDRVRAQNPDLAAARLRIREALGRMNQSGRLSNPEIETQVSHDPRYRERSLEIGFVQRFPLTNRLRLEKSVTLAEYKASEAEVREVERQIIAEAREGVVSVLAIRQRRELLDQQSALAKELSDFLSGIAEKGEGSKLDAGQAKLEAAGIALEMRQLDATEAAAIGTLKPLLGMLPAQKLLVSGSLPAPAIPVADVNHARRPDYQAAILQADAAAKGVELEQAKRYDDVEAGIFAGAERTEDAPDGYDKEAMVGLRFTFPLPLWNKNEGAIEEAQALKERRDKEANALARSIHLEAEAARSEMQQWTKLLDELGGTLIPLAEEQAKAAEDAFRQGQGELQTVFRTREKRLQLAAARLDALQQFHLARVRHEAAAGKP</sequence>
<dbReference type="InterPro" id="IPR010131">
    <property type="entry name" value="MdtP/NodT-like"/>
</dbReference>
<dbReference type="Gene3D" id="1.20.1600.10">
    <property type="entry name" value="Outer membrane efflux proteins (OEP)"/>
    <property type="match status" value="1"/>
</dbReference>
<reference evidence="2 3" key="1">
    <citation type="submission" date="2022-10" db="EMBL/GenBank/DDBJ databases">
        <title>Luteolibacter flavescens strain MCCC 1K03193, whole genome shotgun sequencing project.</title>
        <authorList>
            <person name="Zhao G."/>
            <person name="Shen L."/>
        </authorList>
    </citation>
    <scope>NUCLEOTIDE SEQUENCE [LARGE SCALE GENOMIC DNA]</scope>
    <source>
        <strain evidence="2 3">MCCC 1K03193</strain>
    </source>
</reference>
<evidence type="ECO:0000256" key="1">
    <source>
        <dbReference type="ARBA" id="ARBA00007613"/>
    </source>
</evidence>
<dbReference type="Proteomes" id="UP001207930">
    <property type="component" value="Unassembled WGS sequence"/>
</dbReference>
<dbReference type="PANTHER" id="PTHR30203:SF24">
    <property type="entry name" value="BLR4935 PROTEIN"/>
    <property type="match status" value="1"/>
</dbReference>
<dbReference type="EMBL" id="JAPDDS010000012">
    <property type="protein sequence ID" value="MCW1886751.1"/>
    <property type="molecule type" value="Genomic_DNA"/>
</dbReference>
<keyword evidence="3" id="KW-1185">Reference proteome</keyword>
<dbReference type="InterPro" id="IPR003423">
    <property type="entry name" value="OMP_efflux"/>
</dbReference>
<gene>
    <name evidence="2" type="ORF">OKA04_18575</name>
</gene>